<protein>
    <submittedName>
        <fullName evidence="1">Uncharacterized protein</fullName>
    </submittedName>
</protein>
<organism evidence="1 2">
    <name type="scientific">Ligilactobacillus acidipiscis DSM 15836</name>
    <dbReference type="NCBI Taxonomy" id="1423716"/>
    <lineage>
        <taxon>Bacteria</taxon>
        <taxon>Bacillati</taxon>
        <taxon>Bacillota</taxon>
        <taxon>Bacilli</taxon>
        <taxon>Lactobacillales</taxon>
        <taxon>Lactobacillaceae</taxon>
        <taxon>Ligilactobacillus</taxon>
    </lineage>
</organism>
<dbReference type="EMBL" id="AZFI01000004">
    <property type="protein sequence ID" value="KRM31843.1"/>
    <property type="molecule type" value="Genomic_DNA"/>
</dbReference>
<dbReference type="Proteomes" id="UP000051217">
    <property type="component" value="Unassembled WGS sequence"/>
</dbReference>
<gene>
    <name evidence="1" type="ORF">FC65_GL001548</name>
</gene>
<proteinExistence type="predicted"/>
<keyword evidence="2" id="KW-1185">Reference proteome</keyword>
<reference evidence="1 2" key="1">
    <citation type="journal article" date="2015" name="Genome Announc.">
        <title>Expanding the biotechnology potential of lactobacilli through comparative genomics of 213 strains and associated genera.</title>
        <authorList>
            <person name="Sun Z."/>
            <person name="Harris H.M."/>
            <person name="McCann A."/>
            <person name="Guo C."/>
            <person name="Argimon S."/>
            <person name="Zhang W."/>
            <person name="Yang X."/>
            <person name="Jeffery I.B."/>
            <person name="Cooney J.C."/>
            <person name="Kagawa T.F."/>
            <person name="Liu W."/>
            <person name="Song Y."/>
            <person name="Salvetti E."/>
            <person name="Wrobel A."/>
            <person name="Rasinkangas P."/>
            <person name="Parkhill J."/>
            <person name="Rea M.C."/>
            <person name="O'Sullivan O."/>
            <person name="Ritari J."/>
            <person name="Douillard F.P."/>
            <person name="Paul Ross R."/>
            <person name="Yang R."/>
            <person name="Briner A.E."/>
            <person name="Felis G.E."/>
            <person name="de Vos W.M."/>
            <person name="Barrangou R."/>
            <person name="Klaenhammer T.R."/>
            <person name="Caufield P.W."/>
            <person name="Cui Y."/>
            <person name="Zhang H."/>
            <person name="O'Toole P.W."/>
        </authorList>
    </citation>
    <scope>NUCLEOTIDE SEQUENCE [LARGE SCALE GENOMIC DNA]</scope>
    <source>
        <strain evidence="1 2">DSM 15836</strain>
    </source>
</reference>
<comment type="caution">
    <text evidence="1">The sequence shown here is derived from an EMBL/GenBank/DDBJ whole genome shotgun (WGS) entry which is preliminary data.</text>
</comment>
<name>A0ABR5PPW8_9LACO</name>
<evidence type="ECO:0000313" key="2">
    <source>
        <dbReference type="Proteomes" id="UP000051217"/>
    </source>
</evidence>
<evidence type="ECO:0000313" key="1">
    <source>
        <dbReference type="EMBL" id="KRM31843.1"/>
    </source>
</evidence>
<sequence length="57" mass="6804">MSNSLLSIIFKKYFYSEKNVSRETFYDNTKKALIIKLISALTHYHYSLANFTFVNCW</sequence>
<accession>A0ABR5PPW8</accession>